<comment type="catalytic activity">
    <reaction evidence="4">
        <text>L-methionyl-[protein] + [thioredoxin]-disulfide + H2O = L-methionyl-(R)-S-oxide-[protein] + [thioredoxin]-dithiol</text>
        <dbReference type="Rhea" id="RHEA:24164"/>
        <dbReference type="Rhea" id="RHEA-COMP:10698"/>
        <dbReference type="Rhea" id="RHEA-COMP:10700"/>
        <dbReference type="Rhea" id="RHEA-COMP:12313"/>
        <dbReference type="Rhea" id="RHEA-COMP:12314"/>
        <dbReference type="ChEBI" id="CHEBI:15377"/>
        <dbReference type="ChEBI" id="CHEBI:16044"/>
        <dbReference type="ChEBI" id="CHEBI:29950"/>
        <dbReference type="ChEBI" id="CHEBI:45764"/>
        <dbReference type="ChEBI" id="CHEBI:50058"/>
        <dbReference type="EC" id="1.8.4.12"/>
    </reaction>
</comment>
<dbReference type="Gene3D" id="2.170.150.20">
    <property type="entry name" value="Peptide methionine sulfoxide reductase"/>
    <property type="match status" value="1"/>
</dbReference>
<reference evidence="9 10" key="1">
    <citation type="submission" date="2023-04" db="EMBL/GenBank/DDBJ databases">
        <title>Fusibacter bizertensis strain WBS, isolated from littoral bottom sediments of the Arctic seas - biochemical and genomic analysis.</title>
        <authorList>
            <person name="Brioukhanov A.L."/>
        </authorList>
    </citation>
    <scope>NUCLEOTIDE SEQUENCE [LARGE SCALE GENOMIC DNA]</scope>
    <source>
        <strain evidence="9 10">WBS</strain>
    </source>
</reference>
<accession>A0ABT6NBQ4</accession>
<dbReference type="GO" id="GO:0033743">
    <property type="term" value="F:peptide-methionine (R)-S-oxide reductase activity"/>
    <property type="evidence" value="ECO:0007669"/>
    <property type="project" value="UniProtKB-EC"/>
</dbReference>
<comment type="function">
    <text evidence="6">Has an important function as a repair enzyme for proteins that have been inactivated by oxidation. Catalyzes the reversible oxidation-reduction of methionine sulfoxide in proteins to methionine.</text>
</comment>
<dbReference type="NCBIfam" id="TIGR00401">
    <property type="entry name" value="msrA"/>
    <property type="match status" value="1"/>
</dbReference>
<feature type="signal peptide" evidence="7">
    <location>
        <begin position="1"/>
        <end position="19"/>
    </location>
</feature>
<name>A0ABT6NBQ4_9FIRM</name>
<dbReference type="EC" id="1.8.4.11" evidence="6"/>
<comment type="catalytic activity">
    <reaction evidence="3 6">
        <text>L-methionyl-[protein] + [thioredoxin]-disulfide + H2O = L-methionyl-(S)-S-oxide-[protein] + [thioredoxin]-dithiol</text>
        <dbReference type="Rhea" id="RHEA:14217"/>
        <dbReference type="Rhea" id="RHEA-COMP:10698"/>
        <dbReference type="Rhea" id="RHEA-COMP:10700"/>
        <dbReference type="Rhea" id="RHEA-COMP:12313"/>
        <dbReference type="Rhea" id="RHEA-COMP:12315"/>
        <dbReference type="ChEBI" id="CHEBI:15377"/>
        <dbReference type="ChEBI" id="CHEBI:16044"/>
        <dbReference type="ChEBI" id="CHEBI:29950"/>
        <dbReference type="ChEBI" id="CHEBI:44120"/>
        <dbReference type="ChEBI" id="CHEBI:50058"/>
        <dbReference type="EC" id="1.8.4.11"/>
    </reaction>
</comment>
<keyword evidence="10" id="KW-1185">Reference proteome</keyword>
<dbReference type="InterPro" id="IPR050162">
    <property type="entry name" value="MsrA_MetSO_reductase"/>
</dbReference>
<dbReference type="PANTHER" id="PTHR42799:SF2">
    <property type="entry name" value="MITOCHONDRIAL PEPTIDE METHIONINE SULFOXIDE REDUCTASE"/>
    <property type="match status" value="1"/>
</dbReference>
<dbReference type="Gene3D" id="3.30.1060.10">
    <property type="entry name" value="Peptide methionine sulphoxide reductase MsrA"/>
    <property type="match status" value="1"/>
</dbReference>
<dbReference type="InterPro" id="IPR002569">
    <property type="entry name" value="Met_Sox_Rdtase_MsrA_dom"/>
</dbReference>
<comment type="similarity">
    <text evidence="6">Belongs to the MsrA Met sulfoxide reductase family.</text>
</comment>
<protein>
    <recommendedName>
        <fullName evidence="6">Peptide methionine sulfoxide reductase MsrA</fullName>
        <shortName evidence="6">Protein-methionine-S-oxide reductase</shortName>
        <ecNumber evidence="6">1.8.4.11</ecNumber>
    </recommendedName>
    <alternativeName>
        <fullName evidence="6">Peptide-methionine (S)-S-oxide reductase</fullName>
        <shortName evidence="6">Peptide Met(O) reductase</shortName>
    </alternativeName>
</protein>
<evidence type="ECO:0000259" key="8">
    <source>
        <dbReference type="PROSITE" id="PS51790"/>
    </source>
</evidence>
<evidence type="ECO:0000256" key="1">
    <source>
        <dbReference type="ARBA" id="ARBA00023002"/>
    </source>
</evidence>
<gene>
    <name evidence="9" type="primary">msrB</name>
    <name evidence="6" type="synonym">msrA</name>
    <name evidence="9" type="ORF">QE109_06775</name>
</gene>
<dbReference type="NCBIfam" id="TIGR00357">
    <property type="entry name" value="peptide-methionine (R)-S-oxide reductase MsrB"/>
    <property type="match status" value="1"/>
</dbReference>
<dbReference type="PROSITE" id="PS51257">
    <property type="entry name" value="PROKAR_LIPOPROTEIN"/>
    <property type="match status" value="1"/>
</dbReference>
<feature type="active site" evidence="6">
    <location>
        <position position="57"/>
    </location>
</feature>
<keyword evidence="1 6" id="KW-0560">Oxidoreductase</keyword>
<evidence type="ECO:0000256" key="4">
    <source>
        <dbReference type="ARBA" id="ARBA00048488"/>
    </source>
</evidence>
<feature type="domain" description="MsrB" evidence="8">
    <location>
        <begin position="221"/>
        <end position="344"/>
    </location>
</feature>
<dbReference type="InterPro" id="IPR036509">
    <property type="entry name" value="Met_Sox_Rdtase_MsrA_sf"/>
</dbReference>
<dbReference type="PANTHER" id="PTHR42799">
    <property type="entry name" value="MITOCHONDRIAL PEPTIDE METHIONINE SULFOXIDE REDUCTASE"/>
    <property type="match status" value="1"/>
</dbReference>
<dbReference type="HAMAP" id="MF_01401">
    <property type="entry name" value="MsrA"/>
    <property type="match status" value="1"/>
</dbReference>
<evidence type="ECO:0000256" key="7">
    <source>
        <dbReference type="SAM" id="SignalP"/>
    </source>
</evidence>
<evidence type="ECO:0000256" key="2">
    <source>
        <dbReference type="ARBA" id="ARBA00023268"/>
    </source>
</evidence>
<dbReference type="EMBL" id="JARYZI010000003">
    <property type="protein sequence ID" value="MDH8677843.1"/>
    <property type="molecule type" value="Genomic_DNA"/>
</dbReference>
<proteinExistence type="inferred from homology"/>
<evidence type="ECO:0000313" key="9">
    <source>
        <dbReference type="EMBL" id="MDH8677843.1"/>
    </source>
</evidence>
<dbReference type="Pfam" id="PF01625">
    <property type="entry name" value="PMSR"/>
    <property type="match status" value="1"/>
</dbReference>
<dbReference type="PROSITE" id="PS51790">
    <property type="entry name" value="MSRB"/>
    <property type="match status" value="1"/>
</dbReference>
<comment type="catalytic activity">
    <reaction evidence="5 6">
        <text>[thioredoxin]-disulfide + L-methionine + H2O = L-methionine (S)-S-oxide + [thioredoxin]-dithiol</text>
        <dbReference type="Rhea" id="RHEA:19993"/>
        <dbReference type="Rhea" id="RHEA-COMP:10698"/>
        <dbReference type="Rhea" id="RHEA-COMP:10700"/>
        <dbReference type="ChEBI" id="CHEBI:15377"/>
        <dbReference type="ChEBI" id="CHEBI:29950"/>
        <dbReference type="ChEBI" id="CHEBI:50058"/>
        <dbReference type="ChEBI" id="CHEBI:57844"/>
        <dbReference type="ChEBI" id="CHEBI:58772"/>
        <dbReference type="EC" id="1.8.4.11"/>
    </reaction>
</comment>
<evidence type="ECO:0000256" key="5">
    <source>
        <dbReference type="ARBA" id="ARBA00048782"/>
    </source>
</evidence>
<dbReference type="InterPro" id="IPR002579">
    <property type="entry name" value="Met_Sox_Rdtase_MsrB_dom"/>
</dbReference>
<keyword evidence="7" id="KW-0732">Signal</keyword>
<sequence>MTMKKLIFIILTLSLVVTGCGTEAITASSSDAVSQKSSTDIDWNKDQFKDIYLAGGCFWGIEAYMEKITGVYDVTSGYANGNTENPTYEEVSYKDTGHAETVHVVYDSSKVDLSTLLLYYFKVVDPTSLNKQGNDVGTQYRSGIYYSNEEDLNVITTIIKEEQEKFKKPIVVEVAPLDQFFLAEEYHQDYLAKNPNGYCHIDLSIADQSLIDPADYPKPDDATLKKTLTDVQYRVTQLGDTERAYSNDYWDYYEPGLYVDVVTGEPLFSSKDKYDSGCGWPSFSKPIVAEVVTYFEDDSYNMIRTEVRSRSGDTHLGHVFDDGPKALGGLRFCINSASIKFISYDDMEAQGYGYLKSYVK</sequence>
<evidence type="ECO:0000256" key="3">
    <source>
        <dbReference type="ARBA" id="ARBA00047806"/>
    </source>
</evidence>
<dbReference type="SUPFAM" id="SSF51316">
    <property type="entry name" value="Mss4-like"/>
    <property type="match status" value="1"/>
</dbReference>
<feature type="chain" id="PRO_5046941557" description="Peptide methionine sulfoxide reductase MsrA" evidence="7">
    <location>
        <begin position="20"/>
        <end position="360"/>
    </location>
</feature>
<dbReference type="Proteomes" id="UP001158045">
    <property type="component" value="Unassembled WGS sequence"/>
</dbReference>
<evidence type="ECO:0000313" key="10">
    <source>
        <dbReference type="Proteomes" id="UP001158045"/>
    </source>
</evidence>
<comment type="caution">
    <text evidence="9">The sequence shown here is derived from an EMBL/GenBank/DDBJ whole genome shotgun (WGS) entry which is preliminary data.</text>
</comment>
<keyword evidence="2" id="KW-0511">Multifunctional enzyme</keyword>
<dbReference type="SUPFAM" id="SSF55068">
    <property type="entry name" value="Peptide methionine sulfoxide reductase"/>
    <property type="match status" value="1"/>
</dbReference>
<organism evidence="9 10">
    <name type="scientific">Fusibacter bizertensis</name>
    <dbReference type="NCBI Taxonomy" id="1488331"/>
    <lineage>
        <taxon>Bacteria</taxon>
        <taxon>Bacillati</taxon>
        <taxon>Bacillota</taxon>
        <taxon>Clostridia</taxon>
        <taxon>Eubacteriales</taxon>
        <taxon>Eubacteriales Family XII. Incertae Sedis</taxon>
        <taxon>Fusibacter</taxon>
    </lineage>
</organism>
<dbReference type="Pfam" id="PF01641">
    <property type="entry name" value="SelR"/>
    <property type="match status" value="1"/>
</dbReference>
<evidence type="ECO:0000256" key="6">
    <source>
        <dbReference type="HAMAP-Rule" id="MF_01401"/>
    </source>
</evidence>
<dbReference type="InterPro" id="IPR011057">
    <property type="entry name" value="Mss4-like_sf"/>
</dbReference>